<comment type="caution">
    <text evidence="1">The sequence shown here is derived from an EMBL/GenBank/DDBJ whole genome shotgun (WGS) entry which is preliminary data.</text>
</comment>
<proteinExistence type="predicted"/>
<dbReference type="EMBL" id="BART01009963">
    <property type="protein sequence ID" value="GAG83268.1"/>
    <property type="molecule type" value="Genomic_DNA"/>
</dbReference>
<organism evidence="1">
    <name type="scientific">marine sediment metagenome</name>
    <dbReference type="NCBI Taxonomy" id="412755"/>
    <lineage>
        <taxon>unclassified sequences</taxon>
        <taxon>metagenomes</taxon>
        <taxon>ecological metagenomes</taxon>
    </lineage>
</organism>
<dbReference type="AlphaFoldDB" id="X1BGM0"/>
<gene>
    <name evidence="1" type="ORF">S01H4_21882</name>
</gene>
<reference evidence="1" key="1">
    <citation type="journal article" date="2014" name="Front. Microbiol.">
        <title>High frequency of phylogenetically diverse reductive dehalogenase-homologous genes in deep subseafloor sedimentary metagenomes.</title>
        <authorList>
            <person name="Kawai M."/>
            <person name="Futagami T."/>
            <person name="Toyoda A."/>
            <person name="Takaki Y."/>
            <person name="Nishi S."/>
            <person name="Hori S."/>
            <person name="Arai W."/>
            <person name="Tsubouchi T."/>
            <person name="Morono Y."/>
            <person name="Uchiyama I."/>
            <person name="Ito T."/>
            <person name="Fujiyama A."/>
            <person name="Inagaki F."/>
            <person name="Takami H."/>
        </authorList>
    </citation>
    <scope>NUCLEOTIDE SEQUENCE</scope>
    <source>
        <strain evidence="1">Expedition CK06-06</strain>
    </source>
</reference>
<protein>
    <submittedName>
        <fullName evidence="1">Uncharacterized protein</fullName>
    </submittedName>
</protein>
<feature type="non-terminal residue" evidence="1">
    <location>
        <position position="1"/>
    </location>
</feature>
<accession>X1BGM0</accession>
<evidence type="ECO:0000313" key="1">
    <source>
        <dbReference type="EMBL" id="GAG83268.1"/>
    </source>
</evidence>
<sequence>SNTARNRKLAVKKKASIDQRIVAVALNDQNQTNGSPDMK</sequence>
<name>X1BGM0_9ZZZZ</name>